<dbReference type="CDD" id="cd00096">
    <property type="entry name" value="Ig"/>
    <property type="match status" value="1"/>
</dbReference>
<evidence type="ECO:0000313" key="7">
    <source>
        <dbReference type="EMBL" id="MFD1175192.1"/>
    </source>
</evidence>
<feature type="chain" id="PRO_5047383513" evidence="3">
    <location>
        <begin position="36"/>
        <end position="1964"/>
    </location>
</feature>
<dbReference type="PROSITE" id="PS50835">
    <property type="entry name" value="IG_LIKE"/>
    <property type="match status" value="1"/>
</dbReference>
<feature type="domain" description="SLH" evidence="6">
    <location>
        <begin position="1850"/>
        <end position="1908"/>
    </location>
</feature>
<evidence type="ECO:0000313" key="8">
    <source>
        <dbReference type="Proteomes" id="UP001597262"/>
    </source>
</evidence>
<comment type="caution">
    <text evidence="7">The sequence shown here is derived from an EMBL/GenBank/DDBJ whole genome shotgun (WGS) entry which is preliminary data.</text>
</comment>
<evidence type="ECO:0000259" key="5">
    <source>
        <dbReference type="PROSITE" id="PS50835"/>
    </source>
</evidence>
<dbReference type="SMART" id="SM00408">
    <property type="entry name" value="IGc2"/>
    <property type="match status" value="1"/>
</dbReference>
<dbReference type="NCBIfam" id="TIGR02543">
    <property type="entry name" value="List_Bact_rpt"/>
    <property type="match status" value="1"/>
</dbReference>
<organism evidence="7 8">
    <name type="scientific">Paenibacillus puldeungensis</name>
    <dbReference type="NCBI Taxonomy" id="696536"/>
    <lineage>
        <taxon>Bacteria</taxon>
        <taxon>Bacillati</taxon>
        <taxon>Bacillota</taxon>
        <taxon>Bacilli</taxon>
        <taxon>Bacillales</taxon>
        <taxon>Paenibacillaceae</taxon>
        <taxon>Paenibacillus</taxon>
    </lineage>
</organism>
<dbReference type="PANTHER" id="PTHR13246">
    <property type="entry name" value="ENDO BETA N-ACETYLGLUCOSAMINIDASE"/>
    <property type="match status" value="1"/>
</dbReference>
<dbReference type="InterPro" id="IPR003598">
    <property type="entry name" value="Ig_sub2"/>
</dbReference>
<accession>A0ABW3RRV9</accession>
<dbReference type="Gene3D" id="3.80.10.10">
    <property type="entry name" value="Ribonuclease Inhibitor"/>
    <property type="match status" value="1"/>
</dbReference>
<feature type="domain" description="F5/8 type C" evidence="4">
    <location>
        <begin position="1072"/>
        <end position="1215"/>
    </location>
</feature>
<dbReference type="SUPFAM" id="SSF52075">
    <property type="entry name" value="Outer arm dynein light chain 1"/>
    <property type="match status" value="1"/>
</dbReference>
<feature type="domain" description="SLH" evidence="6">
    <location>
        <begin position="1786"/>
        <end position="1849"/>
    </location>
</feature>
<dbReference type="EMBL" id="JBHTLM010000001">
    <property type="protein sequence ID" value="MFD1175192.1"/>
    <property type="molecule type" value="Genomic_DNA"/>
</dbReference>
<dbReference type="Gene3D" id="3.20.20.80">
    <property type="entry name" value="Glycosidases"/>
    <property type="match status" value="1"/>
</dbReference>
<dbReference type="Pfam" id="PF03644">
    <property type="entry name" value="Glyco_hydro_85"/>
    <property type="match status" value="1"/>
</dbReference>
<keyword evidence="3" id="KW-0732">Signal</keyword>
<feature type="domain" description="SLH" evidence="6">
    <location>
        <begin position="1910"/>
        <end position="1964"/>
    </location>
</feature>
<dbReference type="InterPro" id="IPR036179">
    <property type="entry name" value="Ig-like_dom_sf"/>
</dbReference>
<dbReference type="InterPro" id="IPR013378">
    <property type="entry name" value="InlB-like_B-rpt"/>
</dbReference>
<dbReference type="InterPro" id="IPR001119">
    <property type="entry name" value="SLH_dom"/>
</dbReference>
<dbReference type="SMART" id="SM00409">
    <property type="entry name" value="IG"/>
    <property type="match status" value="1"/>
</dbReference>
<dbReference type="InterPro" id="IPR008979">
    <property type="entry name" value="Galactose-bd-like_sf"/>
</dbReference>
<dbReference type="InterPro" id="IPR007110">
    <property type="entry name" value="Ig-like_dom"/>
</dbReference>
<evidence type="ECO:0000256" key="1">
    <source>
        <dbReference type="ARBA" id="ARBA00004196"/>
    </source>
</evidence>
<dbReference type="Pfam" id="PF00395">
    <property type="entry name" value="SLH"/>
    <property type="match status" value="3"/>
</dbReference>
<dbReference type="SUPFAM" id="SSF49785">
    <property type="entry name" value="Galactose-binding domain-like"/>
    <property type="match status" value="1"/>
</dbReference>
<keyword evidence="8" id="KW-1185">Reference proteome</keyword>
<name>A0ABW3RRV9_9BACL</name>
<dbReference type="InterPro" id="IPR042229">
    <property type="entry name" value="Listeria/Bacterioides_rpt_sf"/>
</dbReference>
<dbReference type="SUPFAM" id="SSF48726">
    <property type="entry name" value="Immunoglobulin"/>
    <property type="match status" value="1"/>
</dbReference>
<dbReference type="Pfam" id="PF23952">
    <property type="entry name" value="LRR_EndoS"/>
    <property type="match status" value="1"/>
</dbReference>
<dbReference type="Gene3D" id="2.60.40.4270">
    <property type="entry name" value="Listeria-Bacteroides repeat domain"/>
    <property type="match status" value="1"/>
</dbReference>
<evidence type="ECO:0000256" key="3">
    <source>
        <dbReference type="SAM" id="SignalP"/>
    </source>
</evidence>
<feature type="region of interest" description="Disordered" evidence="2">
    <location>
        <begin position="1577"/>
        <end position="1615"/>
    </location>
</feature>
<dbReference type="PROSITE" id="PS50022">
    <property type="entry name" value="FA58C_3"/>
    <property type="match status" value="1"/>
</dbReference>
<dbReference type="Pfam" id="PF00754">
    <property type="entry name" value="F5_F8_type_C"/>
    <property type="match status" value="1"/>
</dbReference>
<sequence length="1964" mass="213088">MKMHLNLKKKAFSKAAAVLLVFTLVSTGIPLQVHAGDTWPFKGEASHGVNQPSVHGYTSGHILDWSPETDRNAEMLRSFVPLQKRIDPLTATQAKPNLNPNVKMTNVSGDYGNAFIENAAYTNKFAQYHFGFWQYVDYWSPWHGTATAYTPPEYYDDTAQSDWKQKWFEFGMMNIPNPTYTDAAHKNGVLSLAGIFFSNNDRGQQTYKQMLVKDGNGEFPVAKKMIEMAKYFGYDGYFINQEESGPNVQTSDIPDYIEFIKALKKGGLYVQWYDSLSTSKGSTVYARYFNDNNSSFLYDKNKGEAVSDSFFFDYGMGSSQITSSKNYLEQLNAASGTHYSIYDVGFAGLEAGRDRFDGNVGPLKSKLDANGVPLVSIATLGADFVHAGYHDDQPWPSNDRANNDYQWETIKREQQWWTGMSINPQSSDTSSWPGIASAITERSVIGNTNFYTNFNTGHGLSYYKAGAISNNDEWSNMSLQDVPVTWQWWQDTTGSRLTVDLDYGPKYKKDPSFSYEQIGGYDGGSSLAVSGNLDAENFLRLYKTDLSVNVASKLSITYNKPSAADASSMSIGLIFKDQPDTVVKVPVTDGSKTAGWTTKELDLSAYAGKEIAAFGLVFAPNGSAVTNYQMNVGQIRIYDGSAVVPAAPTGLALTNTFTDTNEMVINWNLNTDYSQVKNYNVYVNDVFVGGKYDKSFYIKKLPARSGLVKVVPVGADGREGTAASVPFNLDAAVSNIKADSKENGELAVSWTNPSVESDPITVSVKSLNWITTGTPVSATQTVPAGSTSAVFTGMPVNGDDYIVSIAVGSQSPVAKSGNFIDKTIEPYAEAWSWNGNTLNLPMPNTRDWRYLYVYENGVPMQFDTTYSSGNKPYIVRGRSVKASLSITPASTTSMITLVMEDYAGNKSTPLVVRDSELNSSMFPDAALLNALKEQGYTKMSDLAKITGMLDLSNRDIKDLTGLKLITEITGVNLSNTKLEKVSESDFPSKVTSIDLSNNANLQIITSQAFSGITDLQELNISGSSKLQLLDASNSKIKNLVYGDKTAFPELIVLDLSGTQLDMAEGQPARLFADQIKQQVKPGQAVTITKYENAARTSTVSGDLSDLSYLTDGDVSQNSYSMAYDFPCNVILDFGKEVEMTTFNMFAYDDTPTDFTLSYSQNGTDYTTIDSPFTGNTLQAFKHTFTSPIMGRYVKFEVTKAESSMAILTELELWANVPYPYPSSVKYNGYSYNGLFTVTFDADGGSNAPAPITNVALGSKIDAPADVAKEGYVFDGWYAGNHKWGFATDTVTDNLTLKARWVIDPTKTMVFTKNLESAKTVNEGNQVDLQVAADGGVDSMIWEVKAPAEDTWNRTTVTSSVYSFTAKTEDNGKKFRVVLTGKAGIQPSTLTSNELTLAVAPAGIVVDQPVIGRFDVTKNPANIGDNVNFTVEATGSGALSYEWYKDGSPLGNATGASLNLQNVAAADAGRYKVTVTNTVTANGQAFTASTTSNEIVFAVEQGSAAEWSKLQTLLADIDALVGNAKYTANSIAALKASVAYTEAKKLTPDADASLLTQAYDNLVKAKNDILVTYVPVTPPTDTGSNSGSTSGSAPIVTPTNQKPVDPSKAVVSTGDLTKPAENNDVVIKVDPAVKNIELPMNAGELLGEKTLQIQTGKITIDIAPDALKQWKDSADKEQLAGSKLQVTVNPRTVNEAAIKSNANVDLKGNAVALDLSIVTGDGKSHPLSEAAKPMKVKMPIDASLNSGLLGMYKVEADGTLTYLGGVLAGDYMEAEVQQGGTYALLEYTAKFTDVLPSHWASNAIQQLAAKHLTQGVSANEYQPDRMITRAEFVELVSSTLKLKEKGELSFTDVAADAWYQDGLAKMVKAGLITGRTTEHFEPNDMITRQELVLILMRAHKMEKGTLPSQADISFSDESNIASWALESVKEAAALGLVQGRSGGEFAPNDTATRAETAQFVLNYLK</sequence>
<proteinExistence type="predicted"/>
<dbReference type="Gene3D" id="2.60.40.10">
    <property type="entry name" value="Immunoglobulins"/>
    <property type="match status" value="2"/>
</dbReference>
<dbReference type="Gene3D" id="2.60.120.260">
    <property type="entry name" value="Galactose-binding domain-like"/>
    <property type="match status" value="2"/>
</dbReference>
<dbReference type="Pfam" id="PF09479">
    <property type="entry name" value="Flg_new"/>
    <property type="match status" value="1"/>
</dbReference>
<dbReference type="Proteomes" id="UP001597262">
    <property type="component" value="Unassembled WGS sequence"/>
</dbReference>
<dbReference type="InterPro" id="IPR032979">
    <property type="entry name" value="ENGase"/>
</dbReference>
<reference evidence="8" key="1">
    <citation type="journal article" date="2019" name="Int. J. Syst. Evol. Microbiol.">
        <title>The Global Catalogue of Microorganisms (GCM) 10K type strain sequencing project: providing services to taxonomists for standard genome sequencing and annotation.</title>
        <authorList>
            <consortium name="The Broad Institute Genomics Platform"/>
            <consortium name="The Broad Institute Genome Sequencing Center for Infectious Disease"/>
            <person name="Wu L."/>
            <person name="Ma J."/>
        </authorList>
    </citation>
    <scope>NUCLEOTIDE SEQUENCE [LARGE SCALE GENOMIC DNA]</scope>
    <source>
        <strain evidence="8">CCUG 59189</strain>
    </source>
</reference>
<dbReference type="InterPro" id="IPR005201">
    <property type="entry name" value="TIM_ENGase"/>
</dbReference>
<dbReference type="RefSeq" id="WP_379316263.1">
    <property type="nucleotide sequence ID" value="NZ_JBHTLM010000001.1"/>
</dbReference>
<evidence type="ECO:0000259" key="6">
    <source>
        <dbReference type="PROSITE" id="PS51272"/>
    </source>
</evidence>
<dbReference type="PANTHER" id="PTHR13246:SF1">
    <property type="entry name" value="CYTOSOLIC ENDO-BETA-N-ACETYLGLUCOSAMINIDASE"/>
    <property type="match status" value="1"/>
</dbReference>
<dbReference type="Pfam" id="PF13927">
    <property type="entry name" value="Ig_3"/>
    <property type="match status" value="1"/>
</dbReference>
<dbReference type="InterPro" id="IPR003599">
    <property type="entry name" value="Ig_sub"/>
</dbReference>
<feature type="domain" description="Ig-like" evidence="5">
    <location>
        <begin position="1408"/>
        <end position="1490"/>
    </location>
</feature>
<dbReference type="InterPro" id="IPR032675">
    <property type="entry name" value="LRR_dom_sf"/>
</dbReference>
<dbReference type="InterPro" id="IPR000421">
    <property type="entry name" value="FA58C"/>
</dbReference>
<feature type="signal peptide" evidence="3">
    <location>
        <begin position="1"/>
        <end position="35"/>
    </location>
</feature>
<dbReference type="PROSITE" id="PS51272">
    <property type="entry name" value="SLH"/>
    <property type="match status" value="3"/>
</dbReference>
<feature type="compositionally biased region" description="Low complexity" evidence="2">
    <location>
        <begin position="1577"/>
        <end position="1593"/>
    </location>
</feature>
<dbReference type="InterPro" id="IPR013783">
    <property type="entry name" value="Ig-like_fold"/>
</dbReference>
<evidence type="ECO:0000256" key="2">
    <source>
        <dbReference type="SAM" id="MobiDB-lite"/>
    </source>
</evidence>
<evidence type="ECO:0000259" key="4">
    <source>
        <dbReference type="PROSITE" id="PS50022"/>
    </source>
</evidence>
<gene>
    <name evidence="7" type="ORF">ACFQ3W_02550</name>
</gene>
<comment type="subcellular location">
    <subcellularLocation>
        <location evidence="1">Cell envelope</location>
    </subcellularLocation>
</comment>
<protein>
    <submittedName>
        <fullName evidence="7">S-layer homology domain-containing protein</fullName>
    </submittedName>
</protein>